<keyword evidence="1" id="KW-0472">Membrane</keyword>
<protein>
    <submittedName>
        <fullName evidence="2">Uncharacterized protein</fullName>
    </submittedName>
</protein>
<organism evidence="2 3">
    <name type="scientific">Croceibacter atlanticus (strain ATCC BAA-628 / JCM 21780 / CIP 108009 / IAM 15332 / KCTC 12090 / HTCC2559)</name>
    <dbReference type="NCBI Taxonomy" id="216432"/>
    <lineage>
        <taxon>Bacteria</taxon>
        <taxon>Pseudomonadati</taxon>
        <taxon>Bacteroidota</taxon>
        <taxon>Flavobacteriia</taxon>
        <taxon>Flavobacteriales</taxon>
        <taxon>Flavobacteriaceae</taxon>
        <taxon>Croceibacter</taxon>
    </lineage>
</organism>
<reference evidence="2 3" key="1">
    <citation type="journal article" date="2010" name="J. Bacteriol.">
        <title>The complete genome sequence of Croceibacter atlanticus HTCC2559T.</title>
        <authorList>
            <person name="Oh H.M."/>
            <person name="Kang I."/>
            <person name="Ferriera S."/>
            <person name="Giovannoni S.J."/>
            <person name="Cho J.C."/>
        </authorList>
    </citation>
    <scope>NUCLEOTIDE SEQUENCE [LARGE SCALE GENOMIC DNA]</scope>
    <source>
        <strain evidence="3">ATCC BAA-628 / HTCC2559 / KCTC 12090</strain>
    </source>
</reference>
<evidence type="ECO:0000313" key="2">
    <source>
        <dbReference type="EMBL" id="EAP87659.1"/>
    </source>
</evidence>
<name>A3U5Z2_CROAH</name>
<feature type="transmembrane region" description="Helical" evidence="1">
    <location>
        <begin position="6"/>
        <end position="26"/>
    </location>
</feature>
<sequence>MEILQFLSGAGLFLILGLVLVGVFIYKKIKNR</sequence>
<evidence type="ECO:0000313" key="3">
    <source>
        <dbReference type="Proteomes" id="UP000002297"/>
    </source>
</evidence>
<dbReference type="EMBL" id="CP002046">
    <property type="protein sequence ID" value="EAP87659.1"/>
    <property type="molecule type" value="Genomic_DNA"/>
</dbReference>
<keyword evidence="1" id="KW-0812">Transmembrane</keyword>
<gene>
    <name evidence="2" type="ordered locus">CA2559_02850</name>
</gene>
<evidence type="ECO:0000256" key="1">
    <source>
        <dbReference type="SAM" id="Phobius"/>
    </source>
</evidence>
<proteinExistence type="predicted"/>
<dbReference type="Proteomes" id="UP000002297">
    <property type="component" value="Chromosome"/>
</dbReference>
<dbReference type="AlphaFoldDB" id="A3U5Z2"/>
<keyword evidence="3" id="KW-1185">Reference proteome</keyword>
<dbReference type="KEGG" id="cat:CA2559_02850"/>
<accession>A3U5Z2</accession>
<dbReference type="HOGENOM" id="CLU_218384_0_0_10"/>
<keyword evidence="1" id="KW-1133">Transmembrane helix</keyword>